<evidence type="ECO:0000256" key="6">
    <source>
        <dbReference type="ARBA" id="ARBA00022989"/>
    </source>
</evidence>
<feature type="transmembrane region" description="Helical" evidence="8">
    <location>
        <begin position="510"/>
        <end position="531"/>
    </location>
</feature>
<keyword evidence="7 8" id="KW-0472">Membrane</keyword>
<feature type="transmembrane region" description="Helical" evidence="8">
    <location>
        <begin position="602"/>
        <end position="626"/>
    </location>
</feature>
<keyword evidence="6 8" id="KW-1133">Transmembrane helix</keyword>
<name>A0ABR4G2X3_9EURO</name>
<feature type="transmembrane region" description="Helical" evidence="8">
    <location>
        <begin position="638"/>
        <end position="659"/>
    </location>
</feature>
<feature type="transmembrane region" description="Helical" evidence="8">
    <location>
        <begin position="666"/>
        <end position="685"/>
    </location>
</feature>
<dbReference type="PANTHER" id="PTHR48041:SF91">
    <property type="entry name" value="ABC TRANSPORTER G FAMILY MEMBER 28"/>
    <property type="match status" value="1"/>
</dbReference>
<dbReference type="InterPro" id="IPR003439">
    <property type="entry name" value="ABC_transporter-like_ATP-bd"/>
</dbReference>
<evidence type="ECO:0000256" key="7">
    <source>
        <dbReference type="ARBA" id="ARBA00023136"/>
    </source>
</evidence>
<dbReference type="InterPro" id="IPR050352">
    <property type="entry name" value="ABCG_transporters"/>
</dbReference>
<evidence type="ECO:0000256" key="3">
    <source>
        <dbReference type="ARBA" id="ARBA00022692"/>
    </source>
</evidence>
<evidence type="ECO:0000313" key="11">
    <source>
        <dbReference type="Proteomes" id="UP001610563"/>
    </source>
</evidence>
<keyword evidence="4" id="KW-0547">Nucleotide-binding</keyword>
<dbReference type="PROSITE" id="PS50893">
    <property type="entry name" value="ABC_TRANSPORTER_2"/>
    <property type="match status" value="1"/>
</dbReference>
<keyword evidence="2" id="KW-0813">Transport</keyword>
<dbReference type="PANTHER" id="PTHR48041">
    <property type="entry name" value="ABC TRANSPORTER G FAMILY MEMBER 28"/>
    <property type="match status" value="1"/>
</dbReference>
<proteinExistence type="predicted"/>
<dbReference type="InterPro" id="IPR043926">
    <property type="entry name" value="ABCG_dom"/>
</dbReference>
<reference evidence="10 11" key="1">
    <citation type="submission" date="2024-07" db="EMBL/GenBank/DDBJ databases">
        <title>Section-level genome sequencing and comparative genomics of Aspergillus sections Usti and Cavernicolus.</title>
        <authorList>
            <consortium name="Lawrence Berkeley National Laboratory"/>
            <person name="Nybo J.L."/>
            <person name="Vesth T.C."/>
            <person name="Theobald S."/>
            <person name="Frisvad J.C."/>
            <person name="Larsen T.O."/>
            <person name="Kjaerboelling I."/>
            <person name="Rothschild-Mancinelli K."/>
            <person name="Lyhne E.K."/>
            <person name="Kogle M.E."/>
            <person name="Barry K."/>
            <person name="Clum A."/>
            <person name="Na H."/>
            <person name="Ledsgaard L."/>
            <person name="Lin J."/>
            <person name="Lipzen A."/>
            <person name="Kuo A."/>
            <person name="Riley R."/>
            <person name="Mondo S."/>
            <person name="Labutti K."/>
            <person name="Haridas S."/>
            <person name="Pangalinan J."/>
            <person name="Salamov A.A."/>
            <person name="Simmons B.A."/>
            <person name="Magnuson J.K."/>
            <person name="Chen J."/>
            <person name="Drula E."/>
            <person name="Henrissat B."/>
            <person name="Wiebenga A."/>
            <person name="Lubbers R.J."/>
            <person name="Gomes A.C."/>
            <person name="Makela M.R."/>
            <person name="Stajich J."/>
            <person name="Grigoriev I.V."/>
            <person name="Mortensen U.H."/>
            <person name="De Vries R.P."/>
            <person name="Baker S.E."/>
            <person name="Andersen M.R."/>
        </authorList>
    </citation>
    <scope>NUCLEOTIDE SEQUENCE [LARGE SCALE GENOMIC DNA]</scope>
    <source>
        <strain evidence="10 11">CBS 209.92</strain>
    </source>
</reference>
<comment type="caution">
    <text evidence="10">The sequence shown here is derived from an EMBL/GenBank/DDBJ whole genome shotgun (WGS) entry which is preliminary data.</text>
</comment>
<dbReference type="Pfam" id="PF19055">
    <property type="entry name" value="ABC2_membrane_7"/>
    <property type="match status" value="2"/>
</dbReference>
<dbReference type="SUPFAM" id="SSF52540">
    <property type="entry name" value="P-loop containing nucleoside triphosphate hydrolases"/>
    <property type="match status" value="1"/>
</dbReference>
<dbReference type="InterPro" id="IPR003593">
    <property type="entry name" value="AAA+_ATPase"/>
</dbReference>
<dbReference type="EMBL" id="JBFTWV010000058">
    <property type="protein sequence ID" value="KAL2793376.1"/>
    <property type="molecule type" value="Genomic_DNA"/>
</dbReference>
<sequence>MADTSNSTCLSGGQPVTLASGVSCPDGFYCPWNDESQPVFCPPTPDCLLRRLQTSTNICVTSQGDLEPVICRPGYCCPPPGTQQLTCPGGHFCPLGTVTPFKCTALSICTEGSSHETPLLALVLCVLLDILVCGVCIFLRSSSSSGKLSRYLHFNQPRPRSLADEAESSSDGVCLQRFDGLFPHSNSGLSLDLTFTGISLRLGRPPRDILSNVHGTTRSGSVFGIIGASGSGKSSLVNILSGRSRPTQGCIAINGRKSQPNDLRNMIGFIPQHDIVPPDLTVRENILYSGRVLLGNRMPTSEIEAYIDSLISSLGLQHIRHNQVGSLLKQGGRGISGGEYKRVSIALALAGAPTALVLDEPTSGLDATAAHALMKLLHGISRRGIIVICVIHQPRVEIFDLLDDLLVLNAGSQVYLGKAAEAQGVFEKLGHTFPAGSNPADVILDILINDPHTADGGLKGTSEVNQSCRDTAEESVVTHLQTLKERKTSWLRQLWLASQRSIIQQSRQTAGLVLEIGSSSIVGLMVGLSAFESRGHLFQGLYHNPLDLLSSAVDYRTIVEQALLCCIAISCAAGPAGVKVFGEEKETFHRESQSGHSRSAYFLGKNIAVCFRILISSLHFTAFYLLLAAPMISLRLQLVLVFLHYYCIYGLGFIVSSLVRREDGPLLCMLLSLITSALSGSAPRLSTVRDWHLVWFWYAWPATWFSEAFLQENIDSLGYLYEVKDAFAFTGYEAGRTGMDIGIMILIGTAYRLLSYSLFVLWGWKTQY</sequence>
<dbReference type="Pfam" id="PF00005">
    <property type="entry name" value="ABC_tran"/>
    <property type="match status" value="1"/>
</dbReference>
<dbReference type="SMART" id="SM00382">
    <property type="entry name" value="AAA"/>
    <property type="match status" value="1"/>
</dbReference>
<organism evidence="10 11">
    <name type="scientific">Aspergillus keveii</name>
    <dbReference type="NCBI Taxonomy" id="714993"/>
    <lineage>
        <taxon>Eukaryota</taxon>
        <taxon>Fungi</taxon>
        <taxon>Dikarya</taxon>
        <taxon>Ascomycota</taxon>
        <taxon>Pezizomycotina</taxon>
        <taxon>Eurotiomycetes</taxon>
        <taxon>Eurotiomycetidae</taxon>
        <taxon>Eurotiales</taxon>
        <taxon>Aspergillaceae</taxon>
        <taxon>Aspergillus</taxon>
        <taxon>Aspergillus subgen. Nidulantes</taxon>
    </lineage>
</organism>
<dbReference type="Gene3D" id="3.40.50.300">
    <property type="entry name" value="P-loop containing nucleotide triphosphate hydrolases"/>
    <property type="match status" value="1"/>
</dbReference>
<evidence type="ECO:0000256" key="2">
    <source>
        <dbReference type="ARBA" id="ARBA00022448"/>
    </source>
</evidence>
<protein>
    <submittedName>
        <fullName evidence="10">P-loop containing nucleoside triphosphate hydrolase protein</fullName>
    </submittedName>
</protein>
<keyword evidence="5" id="KW-0067">ATP-binding</keyword>
<keyword evidence="11" id="KW-1185">Reference proteome</keyword>
<evidence type="ECO:0000256" key="4">
    <source>
        <dbReference type="ARBA" id="ARBA00022741"/>
    </source>
</evidence>
<evidence type="ECO:0000259" key="9">
    <source>
        <dbReference type="PROSITE" id="PS50893"/>
    </source>
</evidence>
<evidence type="ECO:0000256" key="5">
    <source>
        <dbReference type="ARBA" id="ARBA00022840"/>
    </source>
</evidence>
<dbReference type="GO" id="GO:0016787">
    <property type="term" value="F:hydrolase activity"/>
    <property type="evidence" value="ECO:0007669"/>
    <property type="project" value="UniProtKB-KW"/>
</dbReference>
<accession>A0ABR4G2X3</accession>
<evidence type="ECO:0000256" key="1">
    <source>
        <dbReference type="ARBA" id="ARBA00004141"/>
    </source>
</evidence>
<dbReference type="Proteomes" id="UP001610563">
    <property type="component" value="Unassembled WGS sequence"/>
</dbReference>
<feature type="domain" description="ABC transporter" evidence="9">
    <location>
        <begin position="193"/>
        <end position="435"/>
    </location>
</feature>
<evidence type="ECO:0000313" key="10">
    <source>
        <dbReference type="EMBL" id="KAL2793376.1"/>
    </source>
</evidence>
<gene>
    <name evidence="10" type="ORF">BJX66DRAFT_351742</name>
</gene>
<dbReference type="InterPro" id="IPR027417">
    <property type="entry name" value="P-loop_NTPase"/>
</dbReference>
<feature type="transmembrane region" description="Helical" evidence="8">
    <location>
        <begin position="741"/>
        <end position="764"/>
    </location>
</feature>
<keyword evidence="3 8" id="KW-0812">Transmembrane</keyword>
<keyword evidence="10" id="KW-0378">Hydrolase</keyword>
<comment type="subcellular location">
    <subcellularLocation>
        <location evidence="1">Membrane</location>
        <topology evidence="1">Multi-pass membrane protein</topology>
    </subcellularLocation>
</comment>
<evidence type="ECO:0000256" key="8">
    <source>
        <dbReference type="SAM" id="Phobius"/>
    </source>
</evidence>